<evidence type="ECO:0000256" key="3">
    <source>
        <dbReference type="ARBA" id="ARBA00022989"/>
    </source>
</evidence>
<name>A0A0F8UEI0_9EURO</name>
<dbReference type="CDD" id="cd03386">
    <property type="entry name" value="PAP2_Aur1_like"/>
    <property type="match status" value="1"/>
</dbReference>
<evidence type="ECO:0000259" key="7">
    <source>
        <dbReference type="Pfam" id="PF14378"/>
    </source>
</evidence>
<organism evidence="8 9">
    <name type="scientific">Aspergillus ochraceoroseus</name>
    <dbReference type="NCBI Taxonomy" id="138278"/>
    <lineage>
        <taxon>Eukaryota</taxon>
        <taxon>Fungi</taxon>
        <taxon>Dikarya</taxon>
        <taxon>Ascomycota</taxon>
        <taxon>Pezizomycotina</taxon>
        <taxon>Eurotiomycetes</taxon>
        <taxon>Eurotiomycetidae</taxon>
        <taxon>Eurotiales</taxon>
        <taxon>Aspergillaceae</taxon>
        <taxon>Aspergillus</taxon>
        <taxon>Aspergillus subgen. Nidulantes</taxon>
    </lineage>
</organism>
<dbReference type="InterPro" id="IPR026841">
    <property type="entry name" value="Aur1/Ipt1"/>
</dbReference>
<dbReference type="Pfam" id="PF14378">
    <property type="entry name" value="PAP2_3"/>
    <property type="match status" value="1"/>
</dbReference>
<feature type="transmembrane region" description="Helical" evidence="6">
    <location>
        <begin position="12"/>
        <end position="31"/>
    </location>
</feature>
<evidence type="ECO:0000256" key="2">
    <source>
        <dbReference type="ARBA" id="ARBA00022692"/>
    </source>
</evidence>
<keyword evidence="9" id="KW-1185">Reference proteome</keyword>
<sequence>MSSVLANVDGGCYRLLTPPAILIIFIAGTLINRRRSIRLPETPSVESPLLADDPDAKPTEDEYSADTVDNSRTVQSRILARFPFLLEIWYWLLTYWIYQGARAVSARWISGHQAIFDGAERHARQVLRVEALFHFNIELSVQQFVLGTAPWLMALLARVYYSHITVGVLFLVYCYTFCKRSKYQEIRRTLALENVIAFTLLTLWRCMPPRLLPGEYGFLDVLHSNRGGSAWTQNKFQLTIAAMPSLHFGNSLFVALCLVHFSPHWYVRMVAPVWPTLMGVTIVATANHFILDAVAGACVVLAAYQFNSLMLGLLPVERRVFRGLGLEKR</sequence>
<protein>
    <submittedName>
        <fullName evidence="8">Integral membrane protein</fullName>
    </submittedName>
</protein>
<dbReference type="OrthoDB" id="2566866at2759"/>
<evidence type="ECO:0000256" key="6">
    <source>
        <dbReference type="SAM" id="Phobius"/>
    </source>
</evidence>
<proteinExistence type="predicted"/>
<feature type="transmembrane region" description="Helical" evidence="6">
    <location>
        <begin position="78"/>
        <end position="98"/>
    </location>
</feature>
<dbReference type="PANTHER" id="PTHR31310:SF16">
    <property type="entry name" value="INOSITOLPHOSPHOTRANSFERASE AUR1_IPT1 DOMAIN-CONTAINING PROTEIN"/>
    <property type="match status" value="1"/>
</dbReference>
<comment type="caution">
    <text evidence="8">The sequence shown here is derived from an EMBL/GenBank/DDBJ whole genome shotgun (WGS) entry which is preliminary data.</text>
</comment>
<gene>
    <name evidence="8" type="ORF">AOCH_006440</name>
</gene>
<feature type="region of interest" description="Disordered" evidence="5">
    <location>
        <begin position="44"/>
        <end position="66"/>
    </location>
</feature>
<dbReference type="EMBL" id="JYKN01001981">
    <property type="protein sequence ID" value="KKK18124.1"/>
    <property type="molecule type" value="Genomic_DNA"/>
</dbReference>
<accession>A0A0F8UEI0</accession>
<evidence type="ECO:0000256" key="5">
    <source>
        <dbReference type="SAM" id="MobiDB-lite"/>
    </source>
</evidence>
<keyword evidence="2 6" id="KW-0812">Transmembrane</keyword>
<keyword evidence="4 6" id="KW-0472">Membrane</keyword>
<evidence type="ECO:0000256" key="1">
    <source>
        <dbReference type="ARBA" id="ARBA00004141"/>
    </source>
</evidence>
<dbReference type="GO" id="GO:0016020">
    <property type="term" value="C:membrane"/>
    <property type="evidence" value="ECO:0007669"/>
    <property type="project" value="UniProtKB-SubCell"/>
</dbReference>
<dbReference type="InterPro" id="IPR052185">
    <property type="entry name" value="IPC_Synthase-Related"/>
</dbReference>
<reference evidence="8 9" key="1">
    <citation type="submission" date="2015-02" db="EMBL/GenBank/DDBJ databases">
        <title>Draft Genome Sequences of Two Closely-Related Aflatoxigenic Aspergillus Species Obtained from the Cote d'Ivoire.</title>
        <authorList>
            <person name="Moore G.G."/>
            <person name="Beltz S.B."/>
            <person name="Mack B.M."/>
        </authorList>
    </citation>
    <scope>NUCLEOTIDE SEQUENCE [LARGE SCALE GENOMIC DNA]</scope>
    <source>
        <strain evidence="8 9">SRRC1432</strain>
    </source>
</reference>
<comment type="subcellular location">
    <subcellularLocation>
        <location evidence="1">Membrane</location>
        <topology evidence="1">Multi-pass membrane protein</topology>
    </subcellularLocation>
</comment>
<evidence type="ECO:0000313" key="9">
    <source>
        <dbReference type="Proteomes" id="UP000034947"/>
    </source>
</evidence>
<feature type="transmembrane region" description="Helical" evidence="6">
    <location>
        <begin position="160"/>
        <end position="178"/>
    </location>
</feature>
<feature type="transmembrane region" description="Helical" evidence="6">
    <location>
        <begin position="293"/>
        <end position="314"/>
    </location>
</feature>
<feature type="domain" description="Inositolphosphotransferase Aur1/Ipt1" evidence="7">
    <location>
        <begin position="124"/>
        <end position="304"/>
    </location>
</feature>
<keyword evidence="3 6" id="KW-1133">Transmembrane helix</keyword>
<dbReference type="AlphaFoldDB" id="A0A0F8UEI0"/>
<dbReference type="VEuPathDB" id="FungiDB:P175DRAFT_0535544"/>
<dbReference type="Proteomes" id="UP000034947">
    <property type="component" value="Unassembled WGS sequence"/>
</dbReference>
<evidence type="ECO:0000256" key="4">
    <source>
        <dbReference type="ARBA" id="ARBA00023136"/>
    </source>
</evidence>
<dbReference type="PANTHER" id="PTHR31310">
    <property type="match status" value="1"/>
</dbReference>
<evidence type="ECO:0000313" key="8">
    <source>
        <dbReference type="EMBL" id="KKK18124.1"/>
    </source>
</evidence>
<feature type="transmembrane region" description="Helical" evidence="6">
    <location>
        <begin position="236"/>
        <end position="259"/>
    </location>
</feature>